<evidence type="ECO:0000256" key="6">
    <source>
        <dbReference type="ARBA" id="ARBA00023049"/>
    </source>
</evidence>
<keyword evidence="3 8" id="KW-0479">Metal-binding</keyword>
<dbReference type="EMBL" id="GL983724">
    <property type="protein sequence ID" value="EGR32308.1"/>
    <property type="molecule type" value="Genomic_DNA"/>
</dbReference>
<dbReference type="InParanoid" id="G0QR48"/>
<evidence type="ECO:0000313" key="10">
    <source>
        <dbReference type="Proteomes" id="UP000008983"/>
    </source>
</evidence>
<dbReference type="Gene3D" id="3.10.170.20">
    <property type="match status" value="1"/>
</dbReference>
<comment type="cofactor">
    <cofactor evidence="8">
        <name>Zn(2+)</name>
        <dbReference type="ChEBI" id="CHEBI:29105"/>
    </cofactor>
    <text evidence="8">Binds 1 zinc ion per subunit.</text>
</comment>
<evidence type="ECO:0000256" key="8">
    <source>
        <dbReference type="PIRSR" id="PIRSR601577-2"/>
    </source>
</evidence>
<dbReference type="OrthoDB" id="238768at2759"/>
<dbReference type="Proteomes" id="UP000008983">
    <property type="component" value="Unassembled WGS sequence"/>
</dbReference>
<feature type="active site" evidence="7">
    <location>
        <position position="91"/>
    </location>
</feature>
<dbReference type="GeneID" id="14908467"/>
<comment type="similarity">
    <text evidence="1">Belongs to the peptidase M8 family.</text>
</comment>
<keyword evidence="10" id="KW-1185">Reference proteome</keyword>
<gene>
    <name evidence="9" type="ORF">IMG5_088750</name>
</gene>
<dbReference type="Pfam" id="PF01457">
    <property type="entry name" value="Peptidase_M8"/>
    <property type="match status" value="1"/>
</dbReference>
<keyword evidence="5 8" id="KW-0862">Zinc</keyword>
<dbReference type="GO" id="GO:0016020">
    <property type="term" value="C:membrane"/>
    <property type="evidence" value="ECO:0007669"/>
    <property type="project" value="InterPro"/>
</dbReference>
<organism evidence="9 10">
    <name type="scientific">Ichthyophthirius multifiliis</name>
    <name type="common">White spot disease agent</name>
    <name type="synonym">Ich</name>
    <dbReference type="NCBI Taxonomy" id="5932"/>
    <lineage>
        <taxon>Eukaryota</taxon>
        <taxon>Sar</taxon>
        <taxon>Alveolata</taxon>
        <taxon>Ciliophora</taxon>
        <taxon>Intramacronucleata</taxon>
        <taxon>Oligohymenophorea</taxon>
        <taxon>Hymenostomatida</taxon>
        <taxon>Ophryoglenina</taxon>
        <taxon>Ichthyophthirius</taxon>
    </lineage>
</organism>
<dbReference type="PANTHER" id="PTHR10942:SF0">
    <property type="entry name" value="LEISHMANOLYSIN-LIKE PEPTIDASE"/>
    <property type="match status" value="1"/>
</dbReference>
<evidence type="ECO:0000256" key="3">
    <source>
        <dbReference type="ARBA" id="ARBA00022723"/>
    </source>
</evidence>
<dbReference type="InterPro" id="IPR001577">
    <property type="entry name" value="Peptidase_M8"/>
</dbReference>
<dbReference type="PANTHER" id="PTHR10942">
    <property type="entry name" value="LEISHMANOLYSIN-LIKE PEPTIDASE"/>
    <property type="match status" value="1"/>
</dbReference>
<sequence>MRYNSTSFKKCGGIKIPKNDRIKGKDSDLHIYVQFLYDPQQEYLANAGWCQFLDILGPTHGDVNFNLSSLQGKKWDDPIEFNNLIEIVIHEITHILGFSYTDIPRWVTTDKTPHIKPTFKKNLRGIDTLFLRTPKVLEFARQYFNCPTLDGMPLENIGDDGSVGSHWKSTVIENEYMNASVSNTQAYYSGFTANLLRDTGFYDEINESMVEKIFYGQGVGCQHITGQCDSNRREYCEPEIDDQLCDYYHLGASECSKAQQENVINMNVNLTDNK</sequence>
<feature type="binding site" evidence="8">
    <location>
        <position position="94"/>
    </location>
    <ligand>
        <name>Zn(2+)</name>
        <dbReference type="ChEBI" id="CHEBI:29105"/>
        <note>catalytic</note>
    </ligand>
</feature>
<proteinExistence type="inferred from homology"/>
<evidence type="ECO:0000256" key="1">
    <source>
        <dbReference type="ARBA" id="ARBA00005860"/>
    </source>
</evidence>
<feature type="binding site" evidence="8">
    <location>
        <position position="90"/>
    </location>
    <ligand>
        <name>Zn(2+)</name>
        <dbReference type="ChEBI" id="CHEBI:29105"/>
        <note>catalytic</note>
    </ligand>
</feature>
<dbReference type="GO" id="GO:0046872">
    <property type="term" value="F:metal ion binding"/>
    <property type="evidence" value="ECO:0007669"/>
    <property type="project" value="UniProtKB-KW"/>
</dbReference>
<keyword evidence="6 8" id="KW-0482">Metalloprotease</keyword>
<dbReference type="STRING" id="857967.G0QR48"/>
<feature type="binding site" evidence="8">
    <location>
        <position position="166"/>
    </location>
    <ligand>
        <name>Zn(2+)</name>
        <dbReference type="ChEBI" id="CHEBI:29105"/>
        <note>catalytic</note>
    </ligand>
</feature>
<reference evidence="9 10" key="1">
    <citation type="submission" date="2011-07" db="EMBL/GenBank/DDBJ databases">
        <authorList>
            <person name="Coyne R."/>
            <person name="Brami D."/>
            <person name="Johnson J."/>
            <person name="Hostetler J."/>
            <person name="Hannick L."/>
            <person name="Clark T."/>
            <person name="Cassidy-Hanley D."/>
            <person name="Inman J."/>
        </authorList>
    </citation>
    <scope>NUCLEOTIDE SEQUENCE [LARGE SCALE GENOMIC DNA]</scope>
    <source>
        <strain evidence="9 10">G5</strain>
    </source>
</reference>
<keyword evidence="4 9" id="KW-0378">Hydrolase</keyword>
<dbReference type="RefSeq" id="XP_004035794.1">
    <property type="nucleotide sequence ID" value="XM_004035746.1"/>
</dbReference>
<dbReference type="AlphaFoldDB" id="G0QR48"/>
<evidence type="ECO:0000313" key="9">
    <source>
        <dbReference type="EMBL" id="EGR32308.1"/>
    </source>
</evidence>
<protein>
    <submittedName>
        <fullName evidence="9">Leishmanolysin family protein, putative</fullName>
        <ecNumber evidence="9">3.4.24.36</ecNumber>
    </submittedName>
</protein>
<dbReference type="Gene3D" id="3.90.132.10">
    <property type="entry name" value="Leishmanolysin , domain 2"/>
    <property type="match status" value="1"/>
</dbReference>
<evidence type="ECO:0000256" key="7">
    <source>
        <dbReference type="PIRSR" id="PIRSR601577-1"/>
    </source>
</evidence>
<dbReference type="EC" id="3.4.24.36" evidence="9"/>
<dbReference type="GO" id="GO:0005737">
    <property type="term" value="C:cytoplasm"/>
    <property type="evidence" value="ECO:0007669"/>
    <property type="project" value="TreeGrafter"/>
</dbReference>
<keyword evidence="2" id="KW-0645">Protease</keyword>
<evidence type="ECO:0000256" key="2">
    <source>
        <dbReference type="ARBA" id="ARBA00022670"/>
    </source>
</evidence>
<dbReference type="GO" id="GO:0007155">
    <property type="term" value="P:cell adhesion"/>
    <property type="evidence" value="ECO:0007669"/>
    <property type="project" value="InterPro"/>
</dbReference>
<evidence type="ECO:0000256" key="5">
    <source>
        <dbReference type="ARBA" id="ARBA00022833"/>
    </source>
</evidence>
<dbReference type="GO" id="GO:0004222">
    <property type="term" value="F:metalloendopeptidase activity"/>
    <property type="evidence" value="ECO:0007669"/>
    <property type="project" value="InterPro"/>
</dbReference>
<dbReference type="GO" id="GO:0006508">
    <property type="term" value="P:proteolysis"/>
    <property type="evidence" value="ECO:0007669"/>
    <property type="project" value="UniProtKB-KW"/>
</dbReference>
<name>G0QR48_ICHMU</name>
<accession>G0QR48</accession>
<dbReference type="SUPFAM" id="SSF55486">
    <property type="entry name" value="Metalloproteases ('zincins'), catalytic domain"/>
    <property type="match status" value="1"/>
</dbReference>
<evidence type="ECO:0000256" key="4">
    <source>
        <dbReference type="ARBA" id="ARBA00022801"/>
    </source>
</evidence>
<dbReference type="eggNOG" id="KOG2556">
    <property type="taxonomic scope" value="Eukaryota"/>
</dbReference>